<feature type="domain" description="Cadherin" evidence="10">
    <location>
        <begin position="453"/>
        <end position="557"/>
    </location>
</feature>
<accession>A0A9Q0D2Y0</accession>
<keyword evidence="5 8" id="KW-1133">Transmembrane helix</keyword>
<keyword evidence="6 8" id="KW-0472">Membrane</keyword>
<dbReference type="Gene3D" id="2.60.40.60">
    <property type="entry name" value="Cadherins"/>
    <property type="match status" value="9"/>
</dbReference>
<protein>
    <recommendedName>
        <fullName evidence="10">Cadherin domain-containing protein</fullName>
    </recommendedName>
</protein>
<dbReference type="Pfam" id="PF00028">
    <property type="entry name" value="Cadherin"/>
    <property type="match status" value="6"/>
</dbReference>
<dbReference type="PRINTS" id="PR00205">
    <property type="entry name" value="CADHERIN"/>
</dbReference>
<dbReference type="InterPro" id="IPR020894">
    <property type="entry name" value="Cadherin_CS"/>
</dbReference>
<evidence type="ECO:0000256" key="4">
    <source>
        <dbReference type="ARBA" id="ARBA00022837"/>
    </source>
</evidence>
<comment type="subcellular location">
    <subcellularLocation>
        <location evidence="1">Membrane</location>
    </subcellularLocation>
</comment>
<feature type="domain" description="Cadherin" evidence="10">
    <location>
        <begin position="223"/>
        <end position="334"/>
    </location>
</feature>
<dbReference type="PANTHER" id="PTHR24026">
    <property type="entry name" value="FAT ATYPICAL CADHERIN-RELATED"/>
    <property type="match status" value="1"/>
</dbReference>
<keyword evidence="9" id="KW-0732">Signal</keyword>
<evidence type="ECO:0000256" key="8">
    <source>
        <dbReference type="SAM" id="Phobius"/>
    </source>
</evidence>
<dbReference type="FunFam" id="2.60.40.60:FF:000168">
    <property type="entry name" value="Cadherin-related family member 2"/>
    <property type="match status" value="1"/>
</dbReference>
<organism evidence="11 12">
    <name type="scientific">Muraenolepis orangiensis</name>
    <name type="common">Patagonian moray cod</name>
    <dbReference type="NCBI Taxonomy" id="630683"/>
    <lineage>
        <taxon>Eukaryota</taxon>
        <taxon>Metazoa</taxon>
        <taxon>Chordata</taxon>
        <taxon>Craniata</taxon>
        <taxon>Vertebrata</taxon>
        <taxon>Euteleostomi</taxon>
        <taxon>Actinopterygii</taxon>
        <taxon>Neopterygii</taxon>
        <taxon>Teleostei</taxon>
        <taxon>Neoteleostei</taxon>
        <taxon>Acanthomorphata</taxon>
        <taxon>Zeiogadaria</taxon>
        <taxon>Gadariae</taxon>
        <taxon>Gadiformes</taxon>
        <taxon>Muraenolepidoidei</taxon>
        <taxon>Muraenolepididae</taxon>
        <taxon>Muraenolepis</taxon>
    </lineage>
</organism>
<evidence type="ECO:0000259" key="10">
    <source>
        <dbReference type="PROSITE" id="PS50268"/>
    </source>
</evidence>
<sequence length="1222" mass="133616">MGWARVAGLLLLTAVISLTNANTTPVISTTFVELREDIPEGTYAFTINATDRDPKDKLAYALSGINSRFFTVNPSSGEVSIRSSMDREAVKELNVILLDANDNYPIFRNAPYNVDVAENTTMDTILFTVSATDDDIGLAGSVKYKIDEVIPRQGRPLFTLDYHTGQFKLNQSLNYNSLSTFYRIKINASDEGGPSWGGPVTLSSVTYALITVDDVADLDPRFLLLPYIASVEEGSPVGTTVLTVTALDPDTGVHDVIIYSIESAGSIHPNLFHISETTGAISVKSVIDRETVGGSVILTVKATETQLNIHGEKAVATADVQISIIDVNDNTPLFYSCGPSECIAASQFRAEISEDLAGTLQINMTVEDPDQDAQIQLKVAGVDMGAFRVIPSIAASRSEVQLMILDPQLIDFERKEEMVVQVIAIDLKNDTMRSTATVTIKILDINDNSPTFPSGTYTLKVAEHSANGTQVANITANDLDMMDQDQLTYRLLPESIGEYFGVMLHEGIVFVANSRLIDREVTSLYSATLQAKDTHNNTGTTILKIRLTDINDQPPVFNKESYTVSVQEGKQLELQIGATDADEPETENSKIVFAIVPSPYSMNLTIDPNTGLLKNSHGLDREAIDPEMQGRIELTVTATDQGEPALMSLVRVIIHVEDTNDNQPIFSRASYNFSVKEGAKGAFVGSVQAVDLDQDINFNRISFSILNGSFGNFIIRTFKYDAGYGANITVDPDIVLDYEQLPNRFTLWVEAEDLSQSKAGAAVNIEVLDVNDERPVFQPSGPMHVQENSTVTGVSGQFLALDKDGNHSLVYHLESCECRCNGTLKSCNWMLMDNEGAVTVNPEATLDYEECDQVLVTAQVVDEFTEKGENDSSSSAVMVVNIVDINDNAPEFLHSDAVFVLVSETASMGTSVAGVTATDHDTGINKVIQFQVTEVKFQDTNSQISPTRTIFEAVTTQQRGLYVGIIQSIEELNSNQKGKYLVTVTATDGGGLSTTSELEIFIVDKSFKIQLRFESPLAEVTKNQRSITLAPGDTLMDLYFVYHNGTAIPSDAVERMLSEPEYYLTLRQYGLTYIVNPPDTVRYVLLGLVGGLIIVLTVLTTSLVCTRRSYRTKLKAAKAMKSTKMEATDNHGGPVVPGTNKYTMEGANPVLNLKIDTDLGFDEENSTVDRDSVNSFDDGMSLHSEMDRTMMVIQEEDEESIHIEPLGAALAQRANKQNTVVL</sequence>
<dbReference type="PROSITE" id="PS50268">
    <property type="entry name" value="CADHERIN_2"/>
    <property type="match status" value="9"/>
</dbReference>
<dbReference type="GO" id="GO:0007156">
    <property type="term" value="P:homophilic cell adhesion via plasma membrane adhesion molecules"/>
    <property type="evidence" value="ECO:0007669"/>
    <property type="project" value="InterPro"/>
</dbReference>
<feature type="domain" description="Cadherin" evidence="10">
    <location>
        <begin position="108"/>
        <end position="222"/>
    </location>
</feature>
<name>A0A9Q0D2Y0_9TELE</name>
<evidence type="ECO:0000256" key="6">
    <source>
        <dbReference type="ARBA" id="ARBA00023136"/>
    </source>
</evidence>
<dbReference type="PANTHER" id="PTHR24026:SF133">
    <property type="entry name" value="CADHERIN-RELATED FAMILY MEMBER 2"/>
    <property type="match status" value="1"/>
</dbReference>
<dbReference type="AlphaFoldDB" id="A0A9Q0D2Y0"/>
<feature type="transmembrane region" description="Helical" evidence="8">
    <location>
        <begin position="1083"/>
        <end position="1105"/>
    </location>
</feature>
<keyword evidence="4 7" id="KW-0106">Calcium</keyword>
<keyword evidence="3" id="KW-0677">Repeat</keyword>
<evidence type="ECO:0000256" key="1">
    <source>
        <dbReference type="ARBA" id="ARBA00004370"/>
    </source>
</evidence>
<dbReference type="PROSITE" id="PS00232">
    <property type="entry name" value="CADHERIN_1"/>
    <property type="match status" value="4"/>
</dbReference>
<dbReference type="SMART" id="SM00112">
    <property type="entry name" value="CA"/>
    <property type="match status" value="9"/>
</dbReference>
<dbReference type="InterPro" id="IPR015919">
    <property type="entry name" value="Cadherin-like_sf"/>
</dbReference>
<feature type="signal peptide" evidence="9">
    <location>
        <begin position="1"/>
        <end position="21"/>
    </location>
</feature>
<feature type="domain" description="Cadherin" evidence="10">
    <location>
        <begin position="667"/>
        <end position="777"/>
    </location>
</feature>
<evidence type="ECO:0000313" key="12">
    <source>
        <dbReference type="Proteomes" id="UP001148018"/>
    </source>
</evidence>
<dbReference type="Proteomes" id="UP001148018">
    <property type="component" value="Unassembled WGS sequence"/>
</dbReference>
<evidence type="ECO:0000256" key="7">
    <source>
        <dbReference type="PROSITE-ProRule" id="PRU00043"/>
    </source>
</evidence>
<evidence type="ECO:0000256" key="2">
    <source>
        <dbReference type="ARBA" id="ARBA00022692"/>
    </source>
</evidence>
<feature type="domain" description="Cadherin" evidence="10">
    <location>
        <begin position="558"/>
        <end position="666"/>
    </location>
</feature>
<feature type="chain" id="PRO_5040334556" description="Cadherin domain-containing protein" evidence="9">
    <location>
        <begin position="22"/>
        <end position="1222"/>
    </location>
</feature>
<feature type="domain" description="Cadherin" evidence="10">
    <location>
        <begin position="777"/>
        <end position="892"/>
    </location>
</feature>
<dbReference type="EMBL" id="JANIIK010007706">
    <property type="protein sequence ID" value="KAJ3580680.1"/>
    <property type="molecule type" value="Genomic_DNA"/>
</dbReference>
<dbReference type="GO" id="GO:0005886">
    <property type="term" value="C:plasma membrane"/>
    <property type="evidence" value="ECO:0007669"/>
    <property type="project" value="UniProtKB-SubCell"/>
</dbReference>
<evidence type="ECO:0000256" key="3">
    <source>
        <dbReference type="ARBA" id="ARBA00022737"/>
    </source>
</evidence>
<evidence type="ECO:0000256" key="9">
    <source>
        <dbReference type="SAM" id="SignalP"/>
    </source>
</evidence>
<dbReference type="CDD" id="cd11304">
    <property type="entry name" value="Cadherin_repeat"/>
    <property type="match status" value="8"/>
</dbReference>
<reference evidence="11" key="1">
    <citation type="submission" date="2022-07" db="EMBL/GenBank/DDBJ databases">
        <title>Chromosome-level genome of Muraenolepis orangiensis.</title>
        <authorList>
            <person name="Kim J."/>
        </authorList>
    </citation>
    <scope>NUCLEOTIDE SEQUENCE</scope>
    <source>
        <strain evidence="11">KU_S4_2022</strain>
        <tissue evidence="11">Muscle</tissue>
    </source>
</reference>
<dbReference type="FunFam" id="2.60.40.60:FF:000252">
    <property type="entry name" value="Cadherin related family member 2"/>
    <property type="match status" value="1"/>
</dbReference>
<evidence type="ECO:0000256" key="5">
    <source>
        <dbReference type="ARBA" id="ARBA00022989"/>
    </source>
</evidence>
<proteinExistence type="predicted"/>
<dbReference type="OrthoDB" id="6491773at2759"/>
<dbReference type="InterPro" id="IPR002126">
    <property type="entry name" value="Cadherin-like_dom"/>
</dbReference>
<keyword evidence="12" id="KW-1185">Reference proteome</keyword>
<feature type="domain" description="Cadherin" evidence="10">
    <location>
        <begin position="26"/>
        <end position="103"/>
    </location>
</feature>
<keyword evidence="2 8" id="KW-0812">Transmembrane</keyword>
<gene>
    <name evidence="11" type="ORF">NHX12_034266</name>
</gene>
<evidence type="ECO:0000313" key="11">
    <source>
        <dbReference type="EMBL" id="KAJ3580680.1"/>
    </source>
</evidence>
<dbReference type="SUPFAM" id="SSF49313">
    <property type="entry name" value="Cadherin-like"/>
    <property type="match status" value="9"/>
</dbReference>
<feature type="domain" description="Cadherin" evidence="10">
    <location>
        <begin position="344"/>
        <end position="452"/>
    </location>
</feature>
<comment type="caution">
    <text evidence="11">The sequence shown here is derived from an EMBL/GenBank/DDBJ whole genome shotgun (WGS) entry which is preliminary data.</text>
</comment>
<dbReference type="GO" id="GO:0009653">
    <property type="term" value="P:anatomical structure morphogenesis"/>
    <property type="evidence" value="ECO:0007669"/>
    <property type="project" value="UniProtKB-ARBA"/>
</dbReference>
<feature type="domain" description="Cadherin" evidence="10">
    <location>
        <begin position="894"/>
        <end position="1018"/>
    </location>
</feature>
<dbReference type="GO" id="GO:0005509">
    <property type="term" value="F:calcium ion binding"/>
    <property type="evidence" value="ECO:0007669"/>
    <property type="project" value="UniProtKB-UniRule"/>
</dbReference>